<gene>
    <name evidence="1" type="ORF">KSZ_27950</name>
</gene>
<evidence type="ECO:0000313" key="2">
    <source>
        <dbReference type="Proteomes" id="UP000635565"/>
    </source>
</evidence>
<dbReference type="Proteomes" id="UP000635565">
    <property type="component" value="Unassembled WGS sequence"/>
</dbReference>
<proteinExistence type="predicted"/>
<dbReference type="EMBL" id="BNJJ01000007">
    <property type="protein sequence ID" value="GHO84789.1"/>
    <property type="molecule type" value="Genomic_DNA"/>
</dbReference>
<organism evidence="1 2">
    <name type="scientific">Dictyobacter formicarum</name>
    <dbReference type="NCBI Taxonomy" id="2778368"/>
    <lineage>
        <taxon>Bacteria</taxon>
        <taxon>Bacillati</taxon>
        <taxon>Chloroflexota</taxon>
        <taxon>Ktedonobacteria</taxon>
        <taxon>Ktedonobacterales</taxon>
        <taxon>Dictyobacteraceae</taxon>
        <taxon>Dictyobacter</taxon>
    </lineage>
</organism>
<protein>
    <submittedName>
        <fullName evidence="1">Uncharacterized protein</fullName>
    </submittedName>
</protein>
<name>A0ABQ3VGG5_9CHLR</name>
<comment type="caution">
    <text evidence="1">The sequence shown here is derived from an EMBL/GenBank/DDBJ whole genome shotgun (WGS) entry which is preliminary data.</text>
</comment>
<reference evidence="1 2" key="1">
    <citation type="journal article" date="2021" name="Int. J. Syst. Evol. Microbiol.">
        <title>Reticulibacter mediterranei gen. nov., sp. nov., within the new family Reticulibacteraceae fam. nov., and Ktedonospora formicarum gen. nov., sp. nov., Ktedonobacter robiniae sp. nov., Dictyobacter formicarum sp. nov. and Dictyobacter arantiisoli sp. nov., belonging to the class Ktedonobacteria.</title>
        <authorList>
            <person name="Yabe S."/>
            <person name="Zheng Y."/>
            <person name="Wang C.M."/>
            <person name="Sakai Y."/>
            <person name="Abe K."/>
            <person name="Yokota A."/>
            <person name="Donadio S."/>
            <person name="Cavaletti L."/>
            <person name="Monciardini P."/>
        </authorList>
    </citation>
    <scope>NUCLEOTIDE SEQUENCE [LARGE SCALE GENOMIC DNA]</scope>
    <source>
        <strain evidence="1 2">SOSP1-9</strain>
    </source>
</reference>
<sequence length="70" mass="7896">MSECQTVRAFGPSHYAPSELKMLYVIVKKCAWRTFSQSHTTVLLQEARNARFLQNCYSSVVLRKKASAAG</sequence>
<keyword evidence="2" id="KW-1185">Reference proteome</keyword>
<evidence type="ECO:0000313" key="1">
    <source>
        <dbReference type="EMBL" id="GHO84789.1"/>
    </source>
</evidence>
<accession>A0ABQ3VGG5</accession>